<keyword evidence="5" id="KW-0547">Nucleotide-binding</keyword>
<feature type="coiled-coil region" evidence="13">
    <location>
        <begin position="2807"/>
        <end position="2855"/>
    </location>
</feature>
<dbReference type="InterPro" id="IPR027417">
    <property type="entry name" value="P-loop_NTPase"/>
</dbReference>
<dbReference type="Pfam" id="PF12774">
    <property type="entry name" value="AAA_6"/>
    <property type="match status" value="1"/>
</dbReference>
<dbReference type="FunFam" id="1.20.920.20:FF:000006">
    <property type="entry name" value="Dynein, axonemal, heavy chain 6"/>
    <property type="match status" value="1"/>
</dbReference>
<dbReference type="InterPro" id="IPR042222">
    <property type="entry name" value="Dynein_2_N"/>
</dbReference>
<dbReference type="FunFam" id="1.20.140.100:FF:000004">
    <property type="entry name" value="Dynein axonemal heavy chain 6"/>
    <property type="match status" value="1"/>
</dbReference>
<evidence type="ECO:0000256" key="4">
    <source>
        <dbReference type="ARBA" id="ARBA00022701"/>
    </source>
</evidence>
<feature type="non-terminal residue" evidence="16">
    <location>
        <position position="3009"/>
    </location>
</feature>
<keyword evidence="11" id="KW-0206">Cytoskeleton</keyword>
<dbReference type="GO" id="GO:0005930">
    <property type="term" value="C:axoneme"/>
    <property type="evidence" value="ECO:0007669"/>
    <property type="project" value="UniProtKB-SubCell"/>
</dbReference>
<dbReference type="PANTHER" id="PTHR22878">
    <property type="entry name" value="DYNEIN HEAVY CHAIN 6, AXONEMAL-LIKE-RELATED"/>
    <property type="match status" value="1"/>
</dbReference>
<dbReference type="InterPro" id="IPR024317">
    <property type="entry name" value="Dynein_heavy_chain_D4_dom"/>
</dbReference>
<dbReference type="OrthoDB" id="5593012at2759"/>
<dbReference type="InterPro" id="IPR035706">
    <property type="entry name" value="AAA_9"/>
</dbReference>
<dbReference type="Pfam" id="PF12781">
    <property type="entry name" value="AAA_9"/>
    <property type="match status" value="1"/>
</dbReference>
<dbReference type="PANTHER" id="PTHR22878:SF66">
    <property type="entry name" value="DYNEIN AXONEMAL HEAVY CHAIN 7"/>
    <property type="match status" value="1"/>
</dbReference>
<dbReference type="InterPro" id="IPR024743">
    <property type="entry name" value="Dynein_HC_stalk"/>
</dbReference>
<keyword evidence="6" id="KW-0067">ATP-binding</keyword>
<dbReference type="GO" id="GO:0007018">
    <property type="term" value="P:microtubule-based movement"/>
    <property type="evidence" value="ECO:0007669"/>
    <property type="project" value="InterPro"/>
</dbReference>
<dbReference type="Pfam" id="PF12777">
    <property type="entry name" value="MT"/>
    <property type="match status" value="1"/>
</dbReference>
<dbReference type="Gene3D" id="3.40.50.300">
    <property type="entry name" value="P-loop containing nucleotide triphosphate hydrolases"/>
    <property type="match status" value="4"/>
</dbReference>
<dbReference type="EMBL" id="VZZY01004006">
    <property type="protein sequence ID" value="NXW55198.1"/>
    <property type="molecule type" value="Genomic_DNA"/>
</dbReference>
<keyword evidence="12" id="KW-0966">Cell projection</keyword>
<feature type="region of interest" description="Disordered" evidence="14">
    <location>
        <begin position="64"/>
        <end position="90"/>
    </location>
</feature>
<dbReference type="GO" id="GO:0030286">
    <property type="term" value="C:dynein complex"/>
    <property type="evidence" value="ECO:0007669"/>
    <property type="project" value="UniProtKB-KW"/>
</dbReference>
<feature type="compositionally biased region" description="Polar residues" evidence="14">
    <location>
        <begin position="81"/>
        <end position="90"/>
    </location>
</feature>
<evidence type="ECO:0000256" key="10">
    <source>
        <dbReference type="ARBA" id="ARBA00023175"/>
    </source>
</evidence>
<proteinExistence type="inferred from homology"/>
<dbReference type="InterPro" id="IPR041466">
    <property type="entry name" value="Dynein_AAA5_ext"/>
</dbReference>
<evidence type="ECO:0000256" key="8">
    <source>
        <dbReference type="ARBA" id="ARBA00023054"/>
    </source>
</evidence>
<comment type="similarity">
    <text evidence="2">Belongs to the dynein heavy chain family.</text>
</comment>
<dbReference type="Pfam" id="PF08393">
    <property type="entry name" value="DHC_N2"/>
    <property type="match status" value="1"/>
</dbReference>
<evidence type="ECO:0000256" key="13">
    <source>
        <dbReference type="SAM" id="Coils"/>
    </source>
</evidence>
<dbReference type="InterPro" id="IPR002048">
    <property type="entry name" value="EF_hand_dom"/>
</dbReference>
<keyword evidence="10" id="KW-0505">Motor protein</keyword>
<evidence type="ECO:0000313" key="16">
    <source>
        <dbReference type="EMBL" id="NXW55198.1"/>
    </source>
</evidence>
<dbReference type="Gene3D" id="1.10.472.130">
    <property type="match status" value="1"/>
</dbReference>
<dbReference type="Gene3D" id="1.20.58.1120">
    <property type="match status" value="1"/>
</dbReference>
<dbReference type="InterPro" id="IPR035699">
    <property type="entry name" value="AAA_6"/>
</dbReference>
<dbReference type="InterPro" id="IPR043157">
    <property type="entry name" value="Dynein_AAA1S"/>
</dbReference>
<keyword evidence="8 13" id="KW-0175">Coiled coil</keyword>
<keyword evidence="3" id="KW-0963">Cytoplasm</keyword>
<dbReference type="Pfam" id="PF12780">
    <property type="entry name" value="AAA_8"/>
    <property type="match status" value="1"/>
</dbReference>
<dbReference type="Pfam" id="PF17857">
    <property type="entry name" value="AAA_lid_1"/>
    <property type="match status" value="1"/>
</dbReference>
<evidence type="ECO:0000256" key="7">
    <source>
        <dbReference type="ARBA" id="ARBA00023017"/>
    </source>
</evidence>
<dbReference type="Gene3D" id="1.20.920.20">
    <property type="match status" value="1"/>
</dbReference>
<dbReference type="GO" id="GO:0045505">
    <property type="term" value="F:dynein intermediate chain binding"/>
    <property type="evidence" value="ECO:0007669"/>
    <property type="project" value="InterPro"/>
</dbReference>
<dbReference type="Pfam" id="PF17852">
    <property type="entry name" value="Dynein_AAA_lid"/>
    <property type="match status" value="1"/>
</dbReference>
<dbReference type="GO" id="GO:0005524">
    <property type="term" value="F:ATP binding"/>
    <property type="evidence" value="ECO:0007669"/>
    <property type="project" value="UniProtKB-KW"/>
</dbReference>
<evidence type="ECO:0000256" key="2">
    <source>
        <dbReference type="ARBA" id="ARBA00008887"/>
    </source>
</evidence>
<dbReference type="GO" id="GO:0051959">
    <property type="term" value="F:dynein light intermediate chain binding"/>
    <property type="evidence" value="ECO:0007669"/>
    <property type="project" value="InterPro"/>
</dbReference>
<evidence type="ECO:0000256" key="12">
    <source>
        <dbReference type="ARBA" id="ARBA00023273"/>
    </source>
</evidence>
<dbReference type="FunFam" id="1.10.287.2620:FF:000002">
    <property type="entry name" value="Dynein heavy chain 2, axonemal"/>
    <property type="match status" value="1"/>
</dbReference>
<dbReference type="Gene3D" id="1.10.8.710">
    <property type="match status" value="1"/>
</dbReference>
<dbReference type="FunFam" id="1.10.8.710:FF:000004">
    <property type="entry name" value="Dynein axonemal heavy chain 6"/>
    <property type="match status" value="1"/>
</dbReference>
<dbReference type="SMART" id="SM00382">
    <property type="entry name" value="AAA"/>
    <property type="match status" value="3"/>
</dbReference>
<dbReference type="FunFam" id="3.20.180.20:FF:000003">
    <property type="entry name" value="Dynein heavy chain 12, axonemal"/>
    <property type="match status" value="1"/>
</dbReference>
<name>A0A7L4CZM5_9AVES</name>
<dbReference type="InterPro" id="IPR042228">
    <property type="entry name" value="Dynein_linker_3"/>
</dbReference>
<organism evidence="16 17">
    <name type="scientific">Eurystomus gularis</name>
    <dbReference type="NCBI Taxonomy" id="325343"/>
    <lineage>
        <taxon>Eukaryota</taxon>
        <taxon>Metazoa</taxon>
        <taxon>Chordata</taxon>
        <taxon>Craniata</taxon>
        <taxon>Vertebrata</taxon>
        <taxon>Euteleostomi</taxon>
        <taxon>Archelosauria</taxon>
        <taxon>Archosauria</taxon>
        <taxon>Dinosauria</taxon>
        <taxon>Saurischia</taxon>
        <taxon>Theropoda</taxon>
        <taxon>Coelurosauria</taxon>
        <taxon>Aves</taxon>
        <taxon>Neognathae</taxon>
        <taxon>Neoaves</taxon>
        <taxon>Telluraves</taxon>
        <taxon>Coraciimorphae</taxon>
        <taxon>Coraciiformes</taxon>
        <taxon>Coraciidae</taxon>
        <taxon>Eurystomus</taxon>
    </lineage>
</organism>
<evidence type="ECO:0000256" key="3">
    <source>
        <dbReference type="ARBA" id="ARBA00022490"/>
    </source>
</evidence>
<dbReference type="Gene3D" id="1.10.287.2620">
    <property type="match status" value="1"/>
</dbReference>
<dbReference type="FunFam" id="1.10.472.130:FF:000005">
    <property type="entry name" value="Dynein axonemal heavy chain 7"/>
    <property type="match status" value="1"/>
</dbReference>
<dbReference type="InterPro" id="IPR026983">
    <property type="entry name" value="DHC"/>
</dbReference>
<keyword evidence="9" id="KW-0969">Cilium</keyword>
<dbReference type="InterPro" id="IPR018247">
    <property type="entry name" value="EF_Hand_1_Ca_BS"/>
</dbReference>
<evidence type="ECO:0000256" key="9">
    <source>
        <dbReference type="ARBA" id="ARBA00023069"/>
    </source>
</evidence>
<keyword evidence="7" id="KW-0243">Dynein</keyword>
<dbReference type="Gene3D" id="3.20.180.20">
    <property type="entry name" value="Dynein heavy chain, N-terminal domain 2"/>
    <property type="match status" value="1"/>
</dbReference>
<keyword evidence="4" id="KW-0493">Microtubule</keyword>
<dbReference type="PROSITE" id="PS00018">
    <property type="entry name" value="EF_HAND_1"/>
    <property type="match status" value="1"/>
</dbReference>
<reference evidence="16 17" key="1">
    <citation type="submission" date="2019-09" db="EMBL/GenBank/DDBJ databases">
        <title>Bird 10,000 Genomes (B10K) Project - Family phase.</title>
        <authorList>
            <person name="Zhang G."/>
        </authorList>
    </citation>
    <scope>NUCLEOTIDE SEQUENCE [LARGE SCALE GENOMIC DNA]</scope>
    <source>
        <strain evidence="16">B10K-DU-002-51</strain>
        <tissue evidence="16">Muscle</tissue>
    </source>
</reference>
<feature type="non-terminal residue" evidence="16">
    <location>
        <position position="1"/>
    </location>
</feature>
<dbReference type="SUPFAM" id="SSF52540">
    <property type="entry name" value="P-loop containing nucleoside triphosphate hydrolases"/>
    <property type="match status" value="4"/>
</dbReference>
<keyword evidence="17" id="KW-1185">Reference proteome</keyword>
<evidence type="ECO:0000256" key="14">
    <source>
        <dbReference type="SAM" id="MobiDB-lite"/>
    </source>
</evidence>
<evidence type="ECO:0000259" key="15">
    <source>
        <dbReference type="PROSITE" id="PS50222"/>
    </source>
</evidence>
<dbReference type="GO" id="GO:0005509">
    <property type="term" value="F:calcium ion binding"/>
    <property type="evidence" value="ECO:0007669"/>
    <property type="project" value="InterPro"/>
</dbReference>
<dbReference type="FunFam" id="3.40.50.300:FF:000063">
    <property type="entry name" value="dynein heavy chain 6, axonemal"/>
    <property type="match status" value="1"/>
</dbReference>
<gene>
    <name evidence="16" type="primary">Dnah7_1</name>
    <name evidence="16" type="ORF">EURGUL_R08808</name>
</gene>
<feature type="domain" description="EF-hand" evidence="15">
    <location>
        <begin position="2216"/>
        <end position="2251"/>
    </location>
</feature>
<evidence type="ECO:0000256" key="6">
    <source>
        <dbReference type="ARBA" id="ARBA00022840"/>
    </source>
</evidence>
<evidence type="ECO:0000256" key="11">
    <source>
        <dbReference type="ARBA" id="ARBA00023212"/>
    </source>
</evidence>
<evidence type="ECO:0000256" key="5">
    <source>
        <dbReference type="ARBA" id="ARBA00022741"/>
    </source>
</evidence>
<dbReference type="PROSITE" id="PS50222">
    <property type="entry name" value="EF_HAND_2"/>
    <property type="match status" value="1"/>
</dbReference>
<dbReference type="Gene3D" id="1.20.920.30">
    <property type="match status" value="1"/>
</dbReference>
<dbReference type="InterPro" id="IPR013602">
    <property type="entry name" value="Dynein_heavy_linker"/>
</dbReference>
<dbReference type="GO" id="GO:0005874">
    <property type="term" value="C:microtubule"/>
    <property type="evidence" value="ECO:0007669"/>
    <property type="project" value="UniProtKB-KW"/>
</dbReference>
<feature type="coiled-coil region" evidence="13">
    <location>
        <begin position="691"/>
        <end position="718"/>
    </location>
</feature>
<dbReference type="InterPro" id="IPR003593">
    <property type="entry name" value="AAA+_ATPase"/>
</dbReference>
<dbReference type="Proteomes" id="UP000541249">
    <property type="component" value="Unassembled WGS sequence"/>
</dbReference>
<comment type="subcellular location">
    <subcellularLocation>
        <location evidence="1">Cytoplasm</location>
        <location evidence="1">Cytoskeleton</location>
        <location evidence="1">Cilium axoneme</location>
    </subcellularLocation>
</comment>
<dbReference type="Gene3D" id="1.20.140.100">
    <property type="entry name" value="Dynein heavy chain, N-terminal domain 2"/>
    <property type="match status" value="1"/>
</dbReference>
<dbReference type="FunFam" id="3.40.50.300:FF:002141">
    <property type="entry name" value="Dynein heavy chain"/>
    <property type="match status" value="1"/>
</dbReference>
<dbReference type="FunFam" id="1.20.58.1120:FF:000005">
    <property type="entry name" value="Dynein, axonemal, heavy chain 12"/>
    <property type="match status" value="1"/>
</dbReference>
<dbReference type="FunFam" id="1.20.920.30:FF:000002">
    <property type="entry name" value="Dynein axonemal heavy chain 3"/>
    <property type="match status" value="1"/>
</dbReference>
<protein>
    <submittedName>
        <fullName evidence="16">DYH7 protein</fullName>
    </submittedName>
</protein>
<dbReference type="InterPro" id="IPR041589">
    <property type="entry name" value="DNAH3_AAA_lid_1"/>
</dbReference>
<comment type="caution">
    <text evidence="16">The sequence shown here is derived from an EMBL/GenBank/DDBJ whole genome shotgun (WGS) entry which is preliminary data.</text>
</comment>
<dbReference type="Pfam" id="PF12775">
    <property type="entry name" value="AAA_7"/>
    <property type="match status" value="1"/>
</dbReference>
<accession>A0A7L4CZM5</accession>
<feature type="region of interest" description="Disordered" evidence="14">
    <location>
        <begin position="1"/>
        <end position="26"/>
    </location>
</feature>
<dbReference type="FunFam" id="3.40.50.300:FF:001328">
    <property type="entry name" value="Dynein heavy chain 6, axonemal"/>
    <property type="match status" value="1"/>
</dbReference>
<evidence type="ECO:0000313" key="17">
    <source>
        <dbReference type="Proteomes" id="UP000541249"/>
    </source>
</evidence>
<sequence length="3009" mass="344873">PSGKGKSAKRAENLLPQLPQARSKPLWQQTCPAFHLSKEQKDDESDGFAVKNEYSSGEYLNVRYKKQKRESSRDNDAGAGPSTSLQSSSHLNKIQHFRRALVDIILQEDLTEEQCPPLDRTQLPRADSSKSIEEDILKYYYYIRHGIDTVNVAPMDESWVGHILALIPQHLKVLDESIHPLMDEVKEDYLKSVRKAIVDFVFRDTREKDEDTEKDFLLPHRAEIQVVPKPWNKSFLSACRYMKGNLHAINPLMLAVLNLWETSFKNFRLLNTEIFHNKQEAEELSFFQNEVMMEIGKSKTILYTKWFPEVQKIFYQGIKRKQVPSSARITKLESFFACAATLMTRQLQHLLLHSVEDFTDFIVQPANSVQAYKHPGLILRLILENDSIKIEPDFNDYRDVLLQVYAVMIQAVSDIPRVETKFFSQWPKGESSSTVLKPVLLDEILDEHKKRIREEIIKESAAPVEHLKLYDKYSFLINKQAEQDIDQFLTEEHSFEEMKREIIKYQKLAKEIKYTSRKCVRLGMFELHCDELVSALVQRAENICQKVISKVSKDHQDINMRLCGEFERISEKAFTTPCNTQELKELKACMQKVEACDLPELKQKLVDAVNRLAFLMECAKFSPADMQLSSNVFQWYARMPDIFEEHRKIIKEKTDQFQDGLKIRCEEFVEDLQSYSKQVEELSMLGDIEEVDSYLEEAQALNAKLDLAADKIDEFNTEEEFFGWPISQYPQHRKIRNNLAPYLHLYDMTVEFNRKHKDWTEGLFTEVNPDKVEVDTENYWHGLFKLEKAFRNSPNALAITRQVKSKVEEFRCHIPLIQVICNPGLQERHWEEMSKIAGLPLSPSEDSNVLSYINLQLEPFLEKFETVSETASKEHSLEKALTKMISEWDQMEFTLLAYRQTGTHILSSVEDIQMLLDDHIVKTQTMRGSPFIKHYEKRIREWEGKLLLVQEILDEWLKVQATWLYLEPIFSSPDIMAQMPEEGRRFSTVFKTWKELMKSVFEDKRVLAVVIIDKMLEKLRKCNEFLELILKGLNEYLEKKRLFFPRFFFLSNEELLEILSETKDPTRVQPHLKKCFEGIARVEFTDVLDITHMKSSEGETVELIETISTSKAGGQVEKWLVELEAAMLKSVHKVIRDALEAYPKTPRVNWVREWPGQTVLCVSQTFWTMQVETAIRNGQMALEDLLEQNNRQIEDIVTLVRGKLSKQNRVTLGALVVLDVHARDVLASLVSKKVKDESDFEWLSQLRYYWEEGHLQTKMINAGLKYGYEYLGNTPRLVITPLTDRCYRTLFGALHLHLGGAAEGPAGTGKTETTKDLAKAVAKQCLVFNCSDGLDYIALGKFFKGLLSSGAWACFDEFNRIDLEVLSVVAQQIFTIQRGISSGADLLVFEGTELKLNPTCAVFITMNPGYAGRSELPDNLKALFRPVAMMVPDYAMIAEIVLYSCGFVTARPLSVKIVATYRLCSEQLSSQHHYDYGMRAVKSVLTAAGNLKLKYPLEDEEILLLRSITDVNLPKFLSHDIPLFEGITSDLFPGVKLPKPEYNDLLEAIKRNCDAMNLQMTDVFAMKILQLYEMMIVRHGFMIVGEPFGGKTSAYRVLAGALGDLCEKGLMEENKVQITVLNPKSVTMGQLYGQFDPVSHEWSDGILAVSFRAFASSSTPDRKWLVFDGPVDAVWIENMNTVLDDNKKLCLTSGEIITMSQQMSLIFEPMDLEVASPATVSRCGMVYMEPHMLGWRPLMMSWLNTVHSGISSVHKEFLRGLFDRMVLLCLEFVRRNTKELSPTSDTNLVRSLMNLMDCMMDEFADEAKVKAMNDQDIFSWLEGIFLFSLIWSVGASCKGDDRLKFDKVVREMLSGSISEETRERYKLSSSIDQQPSKPFTVPFPAEGTIYDYWFVKKGPGIWEPWVKTLKSAPPIPQDMMFSEIIVPTVDTVRYMALMELLTVHQKPSIFVGPTGTGKSTYITNFLLKNLNKEVYQPLLINFSAQTTAAQTQNIIMSKLDKRRRGIFGPPLGKKMVIFVDDVNMPAREVYGAQPPIELLRQWLDHWNWYDLKDCSMIKLVDVQMVCAMGPPGGGRNPVTPRFLRHFNTITINEFDDESMYTIFSRILDWHLTVRYSFPSQYVELTPQIINGTMHVYKEAMKNLLPTPAKSHYLFNLRDFARVIQGVCLSRPETTESAGVIKRLWVHEVLRVYYDRLVDNPDRAWLVGFIQEVVENDLSEDFHELFQKLDFNNDGRVEEDDLRSLMFCDFHDPKREDTKYREISDVDQLRLVVESYLEEYNNISKKPMQLVLFRFAIEHICRISRILKQPRSHALLVGVGGSGRQSLTRLAAHMAEYNLFQVEISKSYGFQEWHEDLKVILRKSTEGEMQGVFLFADTQIKKESFLEDINNLLNAGEVPNLFAVDEKQEICEQMRQLARQRDRSKQTDGSPVALFNMFVDRCRDQLHIVLAMSPIGDAFRDRLRRFPALVNCCTLDWFQAWPEDALEAVASRFLGDVEMSEGTRSGCIDMCKNFHTSTIILSDLYHAELQRRNYVTPTSYLELISTFKSLLGKKRTKVMKMKRRYEVGLAKLNSAASQVASMQSELEALQPQLQEASKQVDEMMVIIQKESLEVAKTEEVVKADEALANEQAMAAKAIKDECDADLAQAMPCLESALAALDTLTAQDITVVKSMKSPPAGVKLVMEAVCILKGIKADRIPDPAASGKKIEDFWGPAKRLLGDIRFLQSLHEYDKDNIPPAYMAIIRKRYLTNPEFVPDKIRNASTAAEGLCKWVIAMEFYDTVAKNVAPKKLKLSQAEGKFKIAMDSLIKKQADLKEVQDKLAVLQQTLESKKQEKADLENQVDLCRKKLERAEQLIGGLGGEKTRWHETALELGRQYINLTGDILISSGIVAYLGAFTSSYRQMQTKEWALLCKTKDIPCSDDFSLTNTLGEPVEIRAWNIAGLPSDMFSIENGIIISNARRWPLMIDPQGQANKWIKNMEKANNLHVIKLSDPQFVTTLENCIQFGSP</sequence>
<evidence type="ECO:0000256" key="1">
    <source>
        <dbReference type="ARBA" id="ARBA00004430"/>
    </source>
</evidence>